<keyword evidence="2" id="KW-1185">Reference proteome</keyword>
<comment type="caution">
    <text evidence="1">The sequence shown here is derived from an EMBL/GenBank/DDBJ whole genome shotgun (WGS) entry which is preliminary data.</text>
</comment>
<evidence type="ECO:0000313" key="2">
    <source>
        <dbReference type="Proteomes" id="UP000822476"/>
    </source>
</evidence>
<dbReference type="EMBL" id="JTDE01008279">
    <property type="protein sequence ID" value="KAF7235212.1"/>
    <property type="molecule type" value="Genomic_DNA"/>
</dbReference>
<reference evidence="1" key="1">
    <citation type="submission" date="2019-07" db="EMBL/GenBank/DDBJ databases">
        <title>Annotation for the trematode Paragonimus miyazaki's.</title>
        <authorList>
            <person name="Choi Y.-J."/>
        </authorList>
    </citation>
    <scope>NUCLEOTIDE SEQUENCE</scope>
    <source>
        <strain evidence="1">Japan</strain>
    </source>
</reference>
<dbReference type="Proteomes" id="UP000822476">
    <property type="component" value="Unassembled WGS sequence"/>
</dbReference>
<organism evidence="1 2">
    <name type="scientific">Paragonimus skrjabini miyazakii</name>
    <dbReference type="NCBI Taxonomy" id="59628"/>
    <lineage>
        <taxon>Eukaryota</taxon>
        <taxon>Metazoa</taxon>
        <taxon>Spiralia</taxon>
        <taxon>Lophotrochozoa</taxon>
        <taxon>Platyhelminthes</taxon>
        <taxon>Trematoda</taxon>
        <taxon>Digenea</taxon>
        <taxon>Plagiorchiida</taxon>
        <taxon>Troglotremata</taxon>
        <taxon>Troglotrematidae</taxon>
        <taxon>Paragonimus</taxon>
    </lineage>
</organism>
<gene>
    <name evidence="1" type="ORF">EG68_11374</name>
</gene>
<sequence length="88" mass="9842">MSTPLCKAIVSAAECRSRLELVFSALDSDINRVDILPPIGGSDHALLDIWWARDELRATPTPVRRNIWKIPFGVMREAAREFGHNSSP</sequence>
<protein>
    <submittedName>
        <fullName evidence="1">Uncharacterized protein</fullName>
    </submittedName>
</protein>
<accession>A0A8S9YLK5</accession>
<name>A0A8S9YLK5_9TREM</name>
<proteinExistence type="predicted"/>
<evidence type="ECO:0000313" key="1">
    <source>
        <dbReference type="EMBL" id="KAF7235212.1"/>
    </source>
</evidence>
<dbReference type="AlphaFoldDB" id="A0A8S9YLK5"/>